<name>A0A1T5JER6_9FIRM</name>
<evidence type="ECO:0000256" key="7">
    <source>
        <dbReference type="HAMAP-Rule" id="MF_02065"/>
    </source>
</evidence>
<keyword evidence="1 7" id="KW-1003">Cell membrane</keyword>
<dbReference type="GO" id="GO:0005886">
    <property type="term" value="C:plasma membrane"/>
    <property type="evidence" value="ECO:0007669"/>
    <property type="project" value="UniProtKB-UniRule"/>
</dbReference>
<proteinExistence type="inferred from homology"/>
<dbReference type="InterPro" id="IPR003770">
    <property type="entry name" value="MLTG-like"/>
</dbReference>
<dbReference type="Pfam" id="PF02618">
    <property type="entry name" value="YceG"/>
    <property type="match status" value="1"/>
</dbReference>
<evidence type="ECO:0000313" key="8">
    <source>
        <dbReference type="EMBL" id="SKC49940.1"/>
    </source>
</evidence>
<dbReference type="Gene3D" id="3.30.160.60">
    <property type="entry name" value="Classic Zinc Finger"/>
    <property type="match status" value="1"/>
</dbReference>
<comment type="catalytic activity">
    <reaction evidence="7">
        <text>a peptidoglycan chain = a peptidoglycan chain with N-acetyl-1,6-anhydromuramyl-[peptide] at the reducing end + a peptidoglycan chain with N-acetylglucosamine at the non-reducing end.</text>
        <dbReference type="EC" id="4.2.2.29"/>
    </reaction>
</comment>
<dbReference type="AlphaFoldDB" id="A0A1T5JER6"/>
<comment type="similarity">
    <text evidence="7">Belongs to the transglycosylase MltG family.</text>
</comment>
<evidence type="ECO:0000256" key="1">
    <source>
        <dbReference type="ARBA" id="ARBA00022475"/>
    </source>
</evidence>
<dbReference type="PANTHER" id="PTHR30518">
    <property type="entry name" value="ENDOLYTIC MUREIN TRANSGLYCOSYLASE"/>
    <property type="match status" value="1"/>
</dbReference>
<evidence type="ECO:0000256" key="3">
    <source>
        <dbReference type="ARBA" id="ARBA00022989"/>
    </source>
</evidence>
<dbReference type="HAMAP" id="MF_02065">
    <property type="entry name" value="MltG"/>
    <property type="match status" value="1"/>
</dbReference>
<dbReference type="GO" id="GO:0009252">
    <property type="term" value="P:peptidoglycan biosynthetic process"/>
    <property type="evidence" value="ECO:0007669"/>
    <property type="project" value="UniProtKB-UniRule"/>
</dbReference>
<reference evidence="8 9" key="1">
    <citation type="submission" date="2017-02" db="EMBL/GenBank/DDBJ databases">
        <authorList>
            <person name="Peterson S.W."/>
        </authorList>
    </citation>
    <scope>NUCLEOTIDE SEQUENCE [LARGE SCALE GENOMIC DNA]</scope>
    <source>
        <strain evidence="8 9">M1</strain>
    </source>
</reference>
<evidence type="ECO:0000256" key="4">
    <source>
        <dbReference type="ARBA" id="ARBA00023136"/>
    </source>
</evidence>
<keyword evidence="2 7" id="KW-0812">Transmembrane</keyword>
<dbReference type="PANTHER" id="PTHR30518:SF2">
    <property type="entry name" value="ENDOLYTIC MUREIN TRANSGLYCOSYLASE"/>
    <property type="match status" value="1"/>
</dbReference>
<keyword evidence="4 7" id="KW-0472">Membrane</keyword>
<dbReference type="STRING" id="36842.SAMN02194393_01144"/>
<protein>
    <recommendedName>
        <fullName evidence="7">Endolytic murein transglycosylase</fullName>
        <ecNumber evidence="7">4.2.2.29</ecNumber>
    </recommendedName>
    <alternativeName>
        <fullName evidence="7">Peptidoglycan lytic transglycosylase</fullName>
    </alternativeName>
    <alternativeName>
        <fullName evidence="7">Peptidoglycan polymerization terminase</fullName>
    </alternativeName>
</protein>
<dbReference type="NCBIfam" id="TIGR00247">
    <property type="entry name" value="endolytic transglycosylase MltG"/>
    <property type="match status" value="1"/>
</dbReference>
<feature type="site" description="Important for catalytic activity" evidence="7">
    <location>
        <position position="216"/>
    </location>
</feature>
<evidence type="ECO:0000313" key="9">
    <source>
        <dbReference type="Proteomes" id="UP000190285"/>
    </source>
</evidence>
<accession>A0A1T5JER6</accession>
<dbReference type="GO" id="GO:0008932">
    <property type="term" value="F:lytic endotransglycosylase activity"/>
    <property type="evidence" value="ECO:0007669"/>
    <property type="project" value="UniProtKB-UniRule"/>
</dbReference>
<evidence type="ECO:0000256" key="5">
    <source>
        <dbReference type="ARBA" id="ARBA00023239"/>
    </source>
</evidence>
<keyword evidence="6 7" id="KW-0961">Cell wall biogenesis/degradation</keyword>
<organism evidence="8 9">
    <name type="scientific">Maledivibacter halophilus</name>
    <dbReference type="NCBI Taxonomy" id="36842"/>
    <lineage>
        <taxon>Bacteria</taxon>
        <taxon>Bacillati</taxon>
        <taxon>Bacillota</taxon>
        <taxon>Clostridia</taxon>
        <taxon>Peptostreptococcales</taxon>
        <taxon>Caminicellaceae</taxon>
        <taxon>Maledivibacter</taxon>
    </lineage>
</organism>
<dbReference type="Gene3D" id="3.30.1490.480">
    <property type="entry name" value="Endolytic murein transglycosylase"/>
    <property type="match status" value="2"/>
</dbReference>
<comment type="function">
    <text evidence="7">Functions as a peptidoglycan terminase that cleaves nascent peptidoglycan strands endolytically to terminate their elongation.</text>
</comment>
<dbReference type="GO" id="GO:0071555">
    <property type="term" value="P:cell wall organization"/>
    <property type="evidence" value="ECO:0007669"/>
    <property type="project" value="UniProtKB-KW"/>
</dbReference>
<keyword evidence="3 7" id="KW-1133">Transmembrane helix</keyword>
<gene>
    <name evidence="7" type="primary">mltG</name>
    <name evidence="8" type="ORF">SAMN02194393_01144</name>
</gene>
<dbReference type="Proteomes" id="UP000190285">
    <property type="component" value="Unassembled WGS sequence"/>
</dbReference>
<evidence type="ECO:0000256" key="2">
    <source>
        <dbReference type="ARBA" id="ARBA00022692"/>
    </source>
</evidence>
<dbReference type="EC" id="4.2.2.29" evidence="7"/>
<dbReference type="CDD" id="cd08010">
    <property type="entry name" value="MltG_like"/>
    <property type="match status" value="1"/>
</dbReference>
<dbReference type="EMBL" id="FUZT01000002">
    <property type="protein sequence ID" value="SKC49940.1"/>
    <property type="molecule type" value="Genomic_DNA"/>
</dbReference>
<sequence length="331" mass="38255">MKKLFLIIVVCLLIIGITVETNNKYLFTVNNHEILISIDSGSSLTEVSNELEKQGIVKSSKYFTYYTKLKGLEKNIKAGRYAIPPKIGLNELLDKLQNPQNEYVKVTIPEGYNVFQITQKLVKSNLIDKEIFIKIAKEGLENFKPYDNKGNISYKLEGYLFPDTYFFPEGLNDKDIIDIMIKRFNEKFSDEYRKRARELGLSLHEVVTIASLIEKEAANDKERKTIAGVIYNRIEKNMPLQIDASVIYGITKGERHINRLMYKDLESESEYNTYKYKGLPPGPISSPGQASIEAALYPEKHDYLYYVLGEEGHVFSKTYKEHRRNVEKYIK</sequence>
<evidence type="ECO:0000256" key="6">
    <source>
        <dbReference type="ARBA" id="ARBA00023316"/>
    </source>
</evidence>
<keyword evidence="9" id="KW-1185">Reference proteome</keyword>
<keyword evidence="5 7" id="KW-0456">Lyase</keyword>